<feature type="transmembrane region" description="Helical" evidence="1">
    <location>
        <begin position="12"/>
        <end position="34"/>
    </location>
</feature>
<evidence type="ECO:0000313" key="3">
    <source>
        <dbReference type="Proteomes" id="UP000323257"/>
    </source>
</evidence>
<keyword evidence="1" id="KW-0812">Transmembrane</keyword>
<feature type="transmembrane region" description="Helical" evidence="1">
    <location>
        <begin position="165"/>
        <end position="186"/>
    </location>
</feature>
<feature type="transmembrane region" description="Helical" evidence="1">
    <location>
        <begin position="125"/>
        <end position="145"/>
    </location>
</feature>
<feature type="transmembrane region" description="Helical" evidence="1">
    <location>
        <begin position="207"/>
        <end position="226"/>
    </location>
</feature>
<evidence type="ECO:0000256" key="1">
    <source>
        <dbReference type="SAM" id="Phobius"/>
    </source>
</evidence>
<organism evidence="2 3">
    <name type="scientific">Paenibacillus methanolicus</name>
    <dbReference type="NCBI Taxonomy" id="582686"/>
    <lineage>
        <taxon>Bacteria</taxon>
        <taxon>Bacillati</taxon>
        <taxon>Bacillota</taxon>
        <taxon>Bacilli</taxon>
        <taxon>Bacillales</taxon>
        <taxon>Paenibacillaceae</taxon>
        <taxon>Paenibacillus</taxon>
    </lineage>
</organism>
<sequence>MRRHLKQGWWLTGQHFFIVIVLFLYELLWGFFLYRTIDSIVTPLLQRYPGAEGGEDAVRLFLTEAQFQLMKTDLIHPYLWLFAALLAGRMLITPLVNAGLFYSLHASESEGGTRFLAGIRAAWKPVTMLYFLEIALTVVPGIWLVPRLYHALIGSDTLAELSASALPLAGGWFAGAVLLHLLFLAMQFGAVTGKGAMGGLSDALKKLLPFAGISFLMWAIGLLLSLTAASVSMLWAGLLALILHQGFHFVRTIMKVWTVAAQFAAWQSNEAKEG</sequence>
<proteinExistence type="predicted"/>
<dbReference type="RefSeq" id="WP_148933088.1">
    <property type="nucleotide sequence ID" value="NZ_VNHS01000015.1"/>
</dbReference>
<dbReference type="OrthoDB" id="2677607at2"/>
<keyword evidence="1" id="KW-0472">Membrane</keyword>
<protein>
    <submittedName>
        <fullName evidence="2">Uncharacterized protein</fullName>
    </submittedName>
</protein>
<reference evidence="2 3" key="1">
    <citation type="submission" date="2019-07" db="EMBL/GenBank/DDBJ databases">
        <title>Genomic Encyclopedia of Type Strains, Phase III (KMG-III): the genomes of soil and plant-associated and newly described type strains.</title>
        <authorList>
            <person name="Whitman W."/>
        </authorList>
    </citation>
    <scope>NUCLEOTIDE SEQUENCE [LARGE SCALE GENOMIC DNA]</scope>
    <source>
        <strain evidence="2 3">BL24</strain>
    </source>
</reference>
<dbReference type="AlphaFoldDB" id="A0A5S5BQN2"/>
<dbReference type="Proteomes" id="UP000323257">
    <property type="component" value="Unassembled WGS sequence"/>
</dbReference>
<keyword evidence="3" id="KW-1185">Reference proteome</keyword>
<gene>
    <name evidence="2" type="ORF">BCM02_11580</name>
</gene>
<keyword evidence="1" id="KW-1133">Transmembrane helix</keyword>
<accession>A0A5S5BQN2</accession>
<name>A0A5S5BQN2_9BACL</name>
<comment type="caution">
    <text evidence="2">The sequence shown here is derived from an EMBL/GenBank/DDBJ whole genome shotgun (WGS) entry which is preliminary data.</text>
</comment>
<dbReference type="EMBL" id="VNHS01000015">
    <property type="protein sequence ID" value="TYP69419.1"/>
    <property type="molecule type" value="Genomic_DNA"/>
</dbReference>
<feature type="transmembrane region" description="Helical" evidence="1">
    <location>
        <begin position="232"/>
        <end position="250"/>
    </location>
</feature>
<feature type="transmembrane region" description="Helical" evidence="1">
    <location>
        <begin position="78"/>
        <end position="104"/>
    </location>
</feature>
<evidence type="ECO:0000313" key="2">
    <source>
        <dbReference type="EMBL" id="TYP69419.1"/>
    </source>
</evidence>